<comment type="caution">
    <text evidence="2">The sequence shown here is derived from an EMBL/GenBank/DDBJ whole genome shotgun (WGS) entry which is preliminary data.</text>
</comment>
<dbReference type="EMBL" id="CANTFK010000994">
    <property type="protein sequence ID" value="CAI5741315.1"/>
    <property type="molecule type" value="Genomic_DNA"/>
</dbReference>
<accession>A0AAV0V070</accession>
<dbReference type="AlphaFoldDB" id="A0AAV0V070"/>
<evidence type="ECO:0000313" key="3">
    <source>
        <dbReference type="Proteomes" id="UP001159659"/>
    </source>
</evidence>
<dbReference type="InterPro" id="IPR008011">
    <property type="entry name" value="Complex1_LYR_dom"/>
</dbReference>
<name>A0AAV0V070_9STRA</name>
<organism evidence="2 3">
    <name type="scientific">Peronospora farinosa</name>
    <dbReference type="NCBI Taxonomy" id="134698"/>
    <lineage>
        <taxon>Eukaryota</taxon>
        <taxon>Sar</taxon>
        <taxon>Stramenopiles</taxon>
        <taxon>Oomycota</taxon>
        <taxon>Peronosporomycetes</taxon>
        <taxon>Peronosporales</taxon>
        <taxon>Peronosporaceae</taxon>
        <taxon>Peronospora</taxon>
    </lineage>
</organism>
<evidence type="ECO:0000313" key="2">
    <source>
        <dbReference type="EMBL" id="CAI5741315.1"/>
    </source>
</evidence>
<gene>
    <name evidence="2" type="ORF">PFR002_LOCUS9543</name>
</gene>
<protein>
    <recommendedName>
        <fullName evidence="1">Complex 1 LYR protein domain-containing protein</fullName>
    </recommendedName>
</protein>
<dbReference type="Proteomes" id="UP001159659">
    <property type="component" value="Unassembled WGS sequence"/>
</dbReference>
<feature type="domain" description="Complex 1 LYR protein" evidence="1">
    <location>
        <begin position="7"/>
        <end position="63"/>
    </location>
</feature>
<sequence length="84" mass="10183">MASTHLEALRLYRAIYRMAGKLPTRDRINYVRRRLRHEYDEARQETDPERVTFLLRVAETQLETVQVQAEHLRSIFARPDYHRT</sequence>
<dbReference type="Pfam" id="PF05347">
    <property type="entry name" value="Complex1_LYR"/>
    <property type="match status" value="1"/>
</dbReference>
<reference evidence="2" key="1">
    <citation type="submission" date="2022-12" db="EMBL/GenBank/DDBJ databases">
        <authorList>
            <person name="Webb A."/>
        </authorList>
    </citation>
    <scope>NUCLEOTIDE SEQUENCE</scope>
    <source>
        <strain evidence="2">Pf2</strain>
    </source>
</reference>
<evidence type="ECO:0000259" key="1">
    <source>
        <dbReference type="Pfam" id="PF05347"/>
    </source>
</evidence>
<proteinExistence type="predicted"/>
<dbReference type="CDD" id="cd20251">
    <property type="entry name" value="Complex1_LYR_SF"/>
    <property type="match status" value="1"/>
</dbReference>